<name>A0A1R1XFL0_9FUNG</name>
<comment type="caution">
    <text evidence="2">The sequence shown here is derived from an EMBL/GenBank/DDBJ whole genome shotgun (WGS) entry which is preliminary data.</text>
</comment>
<protein>
    <recommendedName>
        <fullName evidence="4">Secreted protein</fullName>
    </recommendedName>
</protein>
<proteinExistence type="predicted"/>
<evidence type="ECO:0000313" key="3">
    <source>
        <dbReference type="Proteomes" id="UP000187283"/>
    </source>
</evidence>
<keyword evidence="1" id="KW-0732">Signal</keyword>
<reference evidence="2 3" key="1">
    <citation type="submission" date="2017-01" db="EMBL/GenBank/DDBJ databases">
        <authorList>
            <person name="Mah S.A."/>
            <person name="Swanson W.J."/>
            <person name="Moy G.W."/>
            <person name="Vacquier V.D."/>
        </authorList>
    </citation>
    <scope>NUCLEOTIDE SEQUENCE [LARGE SCALE GENOMIC DNA]</scope>
    <source>
        <strain evidence="2 3">GSMNP</strain>
    </source>
</reference>
<evidence type="ECO:0000256" key="1">
    <source>
        <dbReference type="SAM" id="SignalP"/>
    </source>
</evidence>
<evidence type="ECO:0008006" key="4">
    <source>
        <dbReference type="Google" id="ProtNLM"/>
    </source>
</evidence>
<dbReference type="Proteomes" id="UP000187283">
    <property type="component" value="Unassembled WGS sequence"/>
</dbReference>
<sequence length="95" mass="10533">MSRGFSTAWLPLFSLGATITKCRSHFSVRFQASSILFMSLALRKPVTANNQHKLAVSCLKLRSIVGPQSLKSSNTGCSHDIDENWVLFNLCLIFS</sequence>
<dbReference type="EMBL" id="LSSN01003496">
    <property type="protein sequence ID" value="OMJ13408.1"/>
    <property type="molecule type" value="Genomic_DNA"/>
</dbReference>
<accession>A0A1R1XFL0</accession>
<keyword evidence="3" id="KW-1185">Reference proteome</keyword>
<gene>
    <name evidence="2" type="ORF">AYI70_g8510</name>
</gene>
<feature type="chain" id="PRO_5013023374" description="Secreted protein" evidence="1">
    <location>
        <begin position="25"/>
        <end position="95"/>
    </location>
</feature>
<organism evidence="2 3">
    <name type="scientific">Smittium culicis</name>
    <dbReference type="NCBI Taxonomy" id="133412"/>
    <lineage>
        <taxon>Eukaryota</taxon>
        <taxon>Fungi</taxon>
        <taxon>Fungi incertae sedis</taxon>
        <taxon>Zoopagomycota</taxon>
        <taxon>Kickxellomycotina</taxon>
        <taxon>Harpellomycetes</taxon>
        <taxon>Harpellales</taxon>
        <taxon>Legeriomycetaceae</taxon>
        <taxon>Smittium</taxon>
    </lineage>
</organism>
<feature type="signal peptide" evidence="1">
    <location>
        <begin position="1"/>
        <end position="24"/>
    </location>
</feature>
<dbReference type="AlphaFoldDB" id="A0A1R1XFL0"/>
<evidence type="ECO:0000313" key="2">
    <source>
        <dbReference type="EMBL" id="OMJ13408.1"/>
    </source>
</evidence>